<keyword evidence="4" id="KW-1185">Reference proteome</keyword>
<evidence type="ECO:0000313" key="3">
    <source>
        <dbReference type="EMBL" id="MCW3807325.1"/>
    </source>
</evidence>
<name>A0AAE3SM99_9BACT</name>
<accession>A0AAE3SM99</accession>
<dbReference type="Proteomes" id="UP001207408">
    <property type="component" value="Unassembled WGS sequence"/>
</dbReference>
<gene>
    <name evidence="3" type="ORF">OM074_16935</name>
</gene>
<keyword evidence="1" id="KW-0175">Coiled coil</keyword>
<reference evidence="3" key="1">
    <citation type="submission" date="2022-10" db="EMBL/GenBank/DDBJ databases">
        <authorList>
            <person name="Yu W.X."/>
        </authorList>
    </citation>
    <scope>NUCLEOTIDE SEQUENCE</scope>
    <source>
        <strain evidence="3">D04</strain>
    </source>
</reference>
<feature type="domain" description="Antirepressor protein ant N-terminal" evidence="2">
    <location>
        <begin position="22"/>
        <end position="117"/>
    </location>
</feature>
<dbReference type="InterPro" id="IPR018875">
    <property type="entry name" value="Antirepressor_Ant_N"/>
</dbReference>
<sequence>MTKKQKIVAKINNVSIMLIDGADKLVPIKPICEALGIDAKNQRTKIQNDEILGSIGVLSTSVGADGKDREMFCLPYMYALGWLFTINPKNVKAEAKETILKYKMECYTALFNHFSDQSEFLEQKQKVLEKQMEEVERIRNDYTKTKNQFNEARKALNEVKEMTFEEWQLNKRQLTLDFKN</sequence>
<dbReference type="AlphaFoldDB" id="A0AAE3SM99"/>
<dbReference type="Pfam" id="PF10547">
    <property type="entry name" value="P22_AR_N"/>
    <property type="match status" value="1"/>
</dbReference>
<evidence type="ECO:0000313" key="4">
    <source>
        <dbReference type="Proteomes" id="UP001207408"/>
    </source>
</evidence>
<comment type="caution">
    <text evidence="3">The sequence shown here is derived from an EMBL/GenBank/DDBJ whole genome shotgun (WGS) entry which is preliminary data.</text>
</comment>
<proteinExistence type="predicted"/>
<organism evidence="3 4">
    <name type="scientific">Plebeiibacterium marinum</name>
    <dbReference type="NCBI Taxonomy" id="2992111"/>
    <lineage>
        <taxon>Bacteria</taxon>
        <taxon>Pseudomonadati</taxon>
        <taxon>Bacteroidota</taxon>
        <taxon>Bacteroidia</taxon>
        <taxon>Marinilabiliales</taxon>
        <taxon>Marinilabiliaceae</taxon>
        <taxon>Plebeiibacterium</taxon>
    </lineage>
</organism>
<evidence type="ECO:0000259" key="2">
    <source>
        <dbReference type="Pfam" id="PF10547"/>
    </source>
</evidence>
<protein>
    <recommendedName>
        <fullName evidence="2">Antirepressor protein ant N-terminal domain-containing protein</fullName>
    </recommendedName>
</protein>
<dbReference type="PRINTS" id="PR01994">
    <property type="entry name" value="ANTIREPRESSR"/>
</dbReference>
<dbReference type="RefSeq" id="WP_301201620.1">
    <property type="nucleotide sequence ID" value="NZ_JAPDPI010000043.1"/>
</dbReference>
<feature type="coiled-coil region" evidence="1">
    <location>
        <begin position="118"/>
        <end position="162"/>
    </location>
</feature>
<evidence type="ECO:0000256" key="1">
    <source>
        <dbReference type="SAM" id="Coils"/>
    </source>
</evidence>
<dbReference type="EMBL" id="JAPDPI010000043">
    <property type="protein sequence ID" value="MCW3807325.1"/>
    <property type="molecule type" value="Genomic_DNA"/>
</dbReference>